<evidence type="ECO:0000313" key="2">
    <source>
        <dbReference type="Proteomes" id="UP000216825"/>
    </source>
</evidence>
<sequence>MTAPSAPRPAFTALVRAEDPARQCSWHARDTVAVLAVPAIFAAGWLGSALGSSTVPGPHGHGAH</sequence>
<evidence type="ECO:0000313" key="1">
    <source>
        <dbReference type="EMBL" id="QMS56316.1"/>
    </source>
</evidence>
<name>A0A7D7PYL0_KOCVA</name>
<protein>
    <submittedName>
        <fullName evidence="1">Uncharacterized protein</fullName>
    </submittedName>
</protein>
<dbReference type="RefSeq" id="WP_144066412.1">
    <property type="nucleotide sequence ID" value="NZ_CP059343.1"/>
</dbReference>
<dbReference type="AlphaFoldDB" id="A0A7D7PYL0"/>
<keyword evidence="2" id="KW-1185">Reference proteome</keyword>
<proteinExistence type="predicted"/>
<accession>A0A7D7PYL0</accession>
<reference evidence="2" key="1">
    <citation type="submission" date="2017-08" db="EMBL/GenBank/DDBJ databases">
        <title>Draft Genome Sequence of Kocuria varians 80.</title>
        <authorList>
            <person name="Minaev M."/>
            <person name="Kurbakov K.A."/>
            <person name="Solodovnikova G.I."/>
            <person name="Kuznetsova O.A."/>
            <person name="Lisitsyn A.B."/>
        </authorList>
    </citation>
    <scope>NUCLEOTIDE SEQUENCE [LARGE SCALE GENOMIC DNA]</scope>
    <source>
        <strain evidence="2">80</strain>
    </source>
</reference>
<reference evidence="1 2" key="2">
    <citation type="submission" date="2020-07" db="EMBL/GenBank/DDBJ databases">
        <title>Genome of starter culture bacteria Kocuria salsicia reveals its technological properties and safety for usage in meat industry.</title>
        <authorList>
            <person name="Michael M."/>
            <person name="Konstantin K."/>
            <person name="Evgenii K."/>
            <person name="Galina S."/>
            <person name="Oksana K."/>
            <person name="Andrei L."/>
        </authorList>
    </citation>
    <scope>NUCLEOTIDE SEQUENCE [LARGE SCALE GENOMIC DNA]</scope>
    <source>
        <strain evidence="1 2">80</strain>
    </source>
</reference>
<dbReference type="KEGG" id="kvr:CIB50_0001019"/>
<organism evidence="1 2">
    <name type="scientific">Kocuria varians</name>
    <name type="common">Micrococcus varians</name>
    <dbReference type="NCBI Taxonomy" id="1272"/>
    <lineage>
        <taxon>Bacteria</taxon>
        <taxon>Bacillati</taxon>
        <taxon>Actinomycetota</taxon>
        <taxon>Actinomycetes</taxon>
        <taxon>Micrococcales</taxon>
        <taxon>Micrococcaceae</taxon>
        <taxon>Kocuria</taxon>
    </lineage>
</organism>
<dbReference type="EMBL" id="CP059343">
    <property type="protein sequence ID" value="QMS56316.1"/>
    <property type="molecule type" value="Genomic_DNA"/>
</dbReference>
<gene>
    <name evidence="1" type="ORF">CIB50_0001019</name>
</gene>
<dbReference type="Proteomes" id="UP000216825">
    <property type="component" value="Chromosome"/>
</dbReference>